<evidence type="ECO:0000256" key="1">
    <source>
        <dbReference type="SAM" id="MobiDB-lite"/>
    </source>
</evidence>
<keyword evidence="3" id="KW-1185">Reference proteome</keyword>
<proteinExistence type="predicted"/>
<evidence type="ECO:0000313" key="3">
    <source>
        <dbReference type="Proteomes" id="UP001258017"/>
    </source>
</evidence>
<dbReference type="EMBL" id="JAIFRP010005116">
    <property type="protein sequence ID" value="KAK2574732.1"/>
    <property type="molecule type" value="Genomic_DNA"/>
</dbReference>
<feature type="non-terminal residue" evidence="2">
    <location>
        <position position="1"/>
    </location>
</feature>
<protein>
    <submittedName>
        <fullName evidence="2">Uncharacterized protein</fullName>
    </submittedName>
</protein>
<dbReference type="AlphaFoldDB" id="A0AAD9R7T9"/>
<name>A0AAD9R7T9_9HYME</name>
<gene>
    <name evidence="2" type="ORF">KPH14_012924</name>
</gene>
<accession>A0AAD9R7T9</accession>
<dbReference type="Proteomes" id="UP001258017">
    <property type="component" value="Unassembled WGS sequence"/>
</dbReference>
<reference evidence="2" key="2">
    <citation type="journal article" date="2023" name="Commun. Biol.">
        <title>Intrasexual cuticular hydrocarbon dimorphism in a wasp sheds light on hydrocarbon biosynthesis genes in Hymenoptera.</title>
        <authorList>
            <person name="Moris V.C."/>
            <person name="Podsiadlowski L."/>
            <person name="Martin S."/>
            <person name="Oeyen J.P."/>
            <person name="Donath A."/>
            <person name="Petersen M."/>
            <person name="Wilbrandt J."/>
            <person name="Misof B."/>
            <person name="Liedtke D."/>
            <person name="Thamm M."/>
            <person name="Scheiner R."/>
            <person name="Schmitt T."/>
            <person name="Niehuis O."/>
        </authorList>
    </citation>
    <scope>NUCLEOTIDE SEQUENCE</scope>
    <source>
        <strain evidence="2">GBR_01_08_01A</strain>
    </source>
</reference>
<feature type="compositionally biased region" description="Basic residues" evidence="1">
    <location>
        <begin position="1"/>
        <end position="11"/>
    </location>
</feature>
<organism evidence="2 3">
    <name type="scientific">Odynerus spinipes</name>
    <dbReference type="NCBI Taxonomy" id="1348599"/>
    <lineage>
        <taxon>Eukaryota</taxon>
        <taxon>Metazoa</taxon>
        <taxon>Ecdysozoa</taxon>
        <taxon>Arthropoda</taxon>
        <taxon>Hexapoda</taxon>
        <taxon>Insecta</taxon>
        <taxon>Pterygota</taxon>
        <taxon>Neoptera</taxon>
        <taxon>Endopterygota</taxon>
        <taxon>Hymenoptera</taxon>
        <taxon>Apocrita</taxon>
        <taxon>Aculeata</taxon>
        <taxon>Vespoidea</taxon>
        <taxon>Vespidae</taxon>
        <taxon>Eumeninae</taxon>
        <taxon>Odynerus</taxon>
    </lineage>
</organism>
<sequence length="36" mass="4213">MTNQKSKRKRSTSPIGSIKRKRCTDKERCAILTRFS</sequence>
<reference evidence="2" key="1">
    <citation type="submission" date="2021-08" db="EMBL/GenBank/DDBJ databases">
        <authorList>
            <person name="Misof B."/>
            <person name="Oliver O."/>
            <person name="Podsiadlowski L."/>
            <person name="Donath A."/>
            <person name="Peters R."/>
            <person name="Mayer C."/>
            <person name="Rust J."/>
            <person name="Gunkel S."/>
            <person name="Lesny P."/>
            <person name="Martin S."/>
            <person name="Oeyen J.P."/>
            <person name="Petersen M."/>
            <person name="Panagiotis P."/>
            <person name="Wilbrandt J."/>
            <person name="Tanja T."/>
        </authorList>
    </citation>
    <scope>NUCLEOTIDE SEQUENCE</scope>
    <source>
        <strain evidence="2">GBR_01_08_01A</strain>
        <tissue evidence="2">Thorax + abdomen</tissue>
    </source>
</reference>
<feature type="region of interest" description="Disordered" evidence="1">
    <location>
        <begin position="1"/>
        <end position="23"/>
    </location>
</feature>
<comment type="caution">
    <text evidence="2">The sequence shown here is derived from an EMBL/GenBank/DDBJ whole genome shotgun (WGS) entry which is preliminary data.</text>
</comment>
<evidence type="ECO:0000313" key="2">
    <source>
        <dbReference type="EMBL" id="KAK2574732.1"/>
    </source>
</evidence>